<feature type="transmembrane region" description="Helical" evidence="1">
    <location>
        <begin position="12"/>
        <end position="32"/>
    </location>
</feature>
<organism evidence="2 3">
    <name type="scientific">Polaromonas jejuensis</name>
    <dbReference type="NCBI Taxonomy" id="457502"/>
    <lineage>
        <taxon>Bacteria</taxon>
        <taxon>Pseudomonadati</taxon>
        <taxon>Pseudomonadota</taxon>
        <taxon>Betaproteobacteria</taxon>
        <taxon>Burkholderiales</taxon>
        <taxon>Comamonadaceae</taxon>
        <taxon>Polaromonas</taxon>
    </lineage>
</organism>
<dbReference type="InterPro" id="IPR001036">
    <property type="entry name" value="Acrflvin-R"/>
</dbReference>
<protein>
    <submittedName>
        <fullName evidence="2">Efflux RND transporter permease subunit</fullName>
    </submittedName>
</protein>
<dbReference type="EMBL" id="JBHSMX010000024">
    <property type="protein sequence ID" value="MFC5522376.1"/>
    <property type="molecule type" value="Genomic_DNA"/>
</dbReference>
<feature type="transmembrane region" description="Helical" evidence="1">
    <location>
        <begin position="360"/>
        <end position="381"/>
    </location>
</feature>
<feature type="transmembrane region" description="Helical" evidence="1">
    <location>
        <begin position="958"/>
        <end position="976"/>
    </location>
</feature>
<dbReference type="Gene3D" id="3.30.70.1440">
    <property type="entry name" value="Multidrug efflux transporter AcrB pore domain"/>
    <property type="match status" value="1"/>
</dbReference>
<feature type="transmembrane region" description="Helical" evidence="1">
    <location>
        <begin position="857"/>
        <end position="875"/>
    </location>
</feature>
<dbReference type="Pfam" id="PF00873">
    <property type="entry name" value="ACR_tran"/>
    <property type="match status" value="1"/>
</dbReference>
<sequence>MSPSRPFILRPVATSLLMVAIVLAGLVGFKFLPLSALPQVDYPTIQVQTLYPGASPEVMAQTVTAPLERQFGQMAGLQRMSSNSAAGVSIVTLQFGLGLTLDVAEQEVQAAINAGGSLLPADLPAPPIYAKVNPADAPVLTLAITSDTMPLTEVQNLVNTRLALKISQVSGVGLVSLSGGQRPAVRIQADTRALASYGLALDSLRTAISAANANGAKGSIDGPTRAYSINANDQLLAAADYNNLIIAYRNGAAVRVKDVAQVVDSAENIKLGAWSGLKPAIILNVQRQPGANVIATVDAIKQRLPELQSGLPDALKVEVLSDRTTGIRASVLHVEIELVLAVLLVVLVIFVFLHSVRATVIASLAVPISLIGTCGAMYLLGYSLNNLSLMALTIATGFVVDDAIVMIENISRYIEGGEEPMAAAIKGATQIGFTIISLTVSLIAVLIPLLFMGDVVGRLFREFAVTLAITILISAVVSLTLVPMMSARWLRHIPEGQGSKTGAWLQALIDRVIARYDRWLSWVLKHQGATLLVALATLLLTVLLYVLIPKGLFPTQDTGQLQARIETAQSVSYARMADLQQAAAQAILEDPDVDTLSSFIGVDAANNTMLHTGRMLINLKPGRADSQQETMARLKARVGQVAGVTLYLQPTQDLTIDAETGPTQFRVSLEGADNATVVQWATRLAQRMQTLGGVRNVASDAGSSGAGAYITVDRDTASRLAITTSSIDDALYSAFGQRIVSTIFTETNQYRVILEAMPDQLTTPASLGELQLKTGSGSTTPLSAIATITERPAPLQITHVAQYPATTLGFDTAPGVSLGKAVDEIKQAAKDIAMPASVTMTFLGAAGAYQSSLSNQLWLILAAVICVYIVLGVLYESYIHPLTILSTLPSAGVGALLALMMSGSDLGVIGIIGIILLIGIVKKNAIMMIDFAIDAERSQGKSAQEAIHQAALLRFRPILMTTLAALFAAVPLMLGWGEGAELRQPLGLSIFGGLIVSQVLTLFTTPVIYLAFDRMGRRFGRKRKSEVSV</sequence>
<proteinExistence type="predicted"/>
<accession>A0ABW0QC00</accession>
<feature type="transmembrane region" description="Helical" evidence="1">
    <location>
        <begin position="331"/>
        <end position="353"/>
    </location>
</feature>
<dbReference type="Gene3D" id="1.20.1640.10">
    <property type="entry name" value="Multidrug efflux transporter AcrB transmembrane domain"/>
    <property type="match status" value="2"/>
</dbReference>
<dbReference type="Gene3D" id="3.30.2090.10">
    <property type="entry name" value="Multidrug efflux transporter AcrB TolC docking domain, DN and DC subdomains"/>
    <property type="match status" value="2"/>
</dbReference>
<evidence type="ECO:0000256" key="1">
    <source>
        <dbReference type="SAM" id="Phobius"/>
    </source>
</evidence>
<evidence type="ECO:0000313" key="2">
    <source>
        <dbReference type="EMBL" id="MFC5522376.1"/>
    </source>
</evidence>
<feature type="transmembrane region" description="Helical" evidence="1">
    <location>
        <begin position="428"/>
        <end position="451"/>
    </location>
</feature>
<dbReference type="SUPFAM" id="SSF82693">
    <property type="entry name" value="Multidrug efflux transporter AcrB pore domain, PN1, PN2, PC1 and PC2 subdomains"/>
    <property type="match status" value="4"/>
</dbReference>
<feature type="transmembrane region" description="Helical" evidence="1">
    <location>
        <begin position="988"/>
        <end position="1012"/>
    </location>
</feature>
<keyword evidence="1" id="KW-0472">Membrane</keyword>
<dbReference type="Proteomes" id="UP001596084">
    <property type="component" value="Unassembled WGS sequence"/>
</dbReference>
<name>A0ABW0QC00_9BURK</name>
<dbReference type="PANTHER" id="PTHR32063">
    <property type="match status" value="1"/>
</dbReference>
<dbReference type="PANTHER" id="PTHR32063:SF21">
    <property type="entry name" value="MULTIDRUG RESISTANCE PROTEIN MDTB"/>
    <property type="match status" value="1"/>
</dbReference>
<feature type="transmembrane region" description="Helical" evidence="1">
    <location>
        <begin position="895"/>
        <end position="921"/>
    </location>
</feature>
<dbReference type="PRINTS" id="PR00702">
    <property type="entry name" value="ACRIFLAVINRP"/>
</dbReference>
<feature type="transmembrane region" description="Helical" evidence="1">
    <location>
        <begin position="463"/>
        <end position="482"/>
    </location>
</feature>
<dbReference type="Gene3D" id="3.30.70.1430">
    <property type="entry name" value="Multidrug efflux transporter AcrB pore domain"/>
    <property type="match status" value="2"/>
</dbReference>
<comment type="caution">
    <text evidence="2">The sequence shown here is derived from an EMBL/GenBank/DDBJ whole genome shotgun (WGS) entry which is preliminary data.</text>
</comment>
<dbReference type="InterPro" id="IPR027463">
    <property type="entry name" value="AcrB_DN_DC_subdom"/>
</dbReference>
<gene>
    <name evidence="2" type="ORF">ACFPP7_15860</name>
</gene>
<feature type="transmembrane region" description="Helical" evidence="1">
    <location>
        <begin position="528"/>
        <end position="548"/>
    </location>
</feature>
<keyword evidence="1" id="KW-0812">Transmembrane</keyword>
<dbReference type="RefSeq" id="WP_068832419.1">
    <property type="nucleotide sequence ID" value="NZ_JBHSMX010000024.1"/>
</dbReference>
<reference evidence="3" key="1">
    <citation type="journal article" date="2019" name="Int. J. Syst. Evol. Microbiol.">
        <title>The Global Catalogue of Microorganisms (GCM) 10K type strain sequencing project: providing services to taxonomists for standard genome sequencing and annotation.</title>
        <authorList>
            <consortium name="The Broad Institute Genomics Platform"/>
            <consortium name="The Broad Institute Genome Sequencing Center for Infectious Disease"/>
            <person name="Wu L."/>
            <person name="Ma J."/>
        </authorList>
    </citation>
    <scope>NUCLEOTIDE SEQUENCE [LARGE SCALE GENOMIC DNA]</scope>
    <source>
        <strain evidence="3">CGMCC 4.7277</strain>
    </source>
</reference>
<keyword evidence="3" id="KW-1185">Reference proteome</keyword>
<keyword evidence="1" id="KW-1133">Transmembrane helix</keyword>
<evidence type="ECO:0000313" key="3">
    <source>
        <dbReference type="Proteomes" id="UP001596084"/>
    </source>
</evidence>
<dbReference type="SUPFAM" id="SSF82714">
    <property type="entry name" value="Multidrug efflux transporter AcrB TolC docking domain, DN and DC subdomains"/>
    <property type="match status" value="2"/>
</dbReference>
<dbReference type="Gene3D" id="3.30.70.1320">
    <property type="entry name" value="Multidrug efflux transporter AcrB pore domain like"/>
    <property type="match status" value="1"/>
</dbReference>
<dbReference type="SUPFAM" id="SSF82866">
    <property type="entry name" value="Multidrug efflux transporter AcrB transmembrane domain"/>
    <property type="match status" value="2"/>
</dbReference>